<evidence type="ECO:0000313" key="1">
    <source>
        <dbReference type="EMBL" id="KJH70242.1"/>
    </source>
</evidence>
<dbReference type="InterPro" id="IPR010982">
    <property type="entry name" value="Lambda_DNA-bd_dom_sf"/>
</dbReference>
<protein>
    <recommendedName>
        <fullName evidence="3">Transcriptional regulator</fullName>
    </recommendedName>
</protein>
<reference evidence="1 2" key="1">
    <citation type="submission" date="2015-02" db="EMBL/GenBank/DDBJ databases">
        <title>Draft genome of a novel marine cyanobacterium (Chroococcales) isolated from South Atlantic Ocean.</title>
        <authorList>
            <person name="Rigonato J."/>
            <person name="Alvarenga D.O."/>
            <person name="Branco L.H."/>
            <person name="Varani A.M."/>
            <person name="Brandini F.P."/>
            <person name="Fiore M.F."/>
        </authorList>
    </citation>
    <scope>NUCLEOTIDE SEQUENCE [LARGE SCALE GENOMIC DNA]</scope>
    <source>
        <strain evidence="1 2">CENA595</strain>
    </source>
</reference>
<dbReference type="EMBL" id="JYON01000025">
    <property type="protein sequence ID" value="KJH70242.1"/>
    <property type="molecule type" value="Genomic_DNA"/>
</dbReference>
<dbReference type="Gene3D" id="1.10.260.40">
    <property type="entry name" value="lambda repressor-like DNA-binding domains"/>
    <property type="match status" value="1"/>
</dbReference>
<dbReference type="GO" id="GO:0003677">
    <property type="term" value="F:DNA binding"/>
    <property type="evidence" value="ECO:0007669"/>
    <property type="project" value="InterPro"/>
</dbReference>
<keyword evidence="2" id="KW-1185">Reference proteome</keyword>
<gene>
    <name evidence="1" type="ORF">UH38_19015</name>
</gene>
<evidence type="ECO:0000313" key="2">
    <source>
        <dbReference type="Proteomes" id="UP000032452"/>
    </source>
</evidence>
<dbReference type="AlphaFoldDB" id="A0A0D8ZPI2"/>
<proteinExistence type="predicted"/>
<dbReference type="RefSeq" id="WP_045056264.1">
    <property type="nucleotide sequence ID" value="NZ_CAWMDP010000018.1"/>
</dbReference>
<name>A0A0D8ZPI2_9CYAN</name>
<evidence type="ECO:0008006" key="3">
    <source>
        <dbReference type="Google" id="ProtNLM"/>
    </source>
</evidence>
<organism evidence="1 2">
    <name type="scientific">Aliterella atlantica CENA595</name>
    <dbReference type="NCBI Taxonomy" id="1618023"/>
    <lineage>
        <taxon>Bacteria</taxon>
        <taxon>Bacillati</taxon>
        <taxon>Cyanobacteriota</taxon>
        <taxon>Cyanophyceae</taxon>
        <taxon>Chroococcidiopsidales</taxon>
        <taxon>Aliterellaceae</taxon>
        <taxon>Aliterella</taxon>
    </lineage>
</organism>
<dbReference type="PATRIC" id="fig|1618023.3.peg.1804"/>
<dbReference type="STRING" id="1618023.UH38_19015"/>
<accession>A0A0D8ZPI2</accession>
<dbReference type="OrthoDB" id="426919at2"/>
<dbReference type="Proteomes" id="UP000032452">
    <property type="component" value="Unassembled WGS sequence"/>
</dbReference>
<sequence length="133" mass="14998">MTRTINSDSYAILLSKYQPKVIETEAENEAAIALAEELEHKSDRTPEEDTLLTLLVTLIEKFEEEHYPLPQADPYSILLHLMEAQNTKDEDLVGVISADQDVVREVVNGKRGIDKNWAKALGEFFHVSPALFS</sequence>
<comment type="caution">
    <text evidence="1">The sequence shown here is derived from an EMBL/GenBank/DDBJ whole genome shotgun (WGS) entry which is preliminary data.</text>
</comment>